<dbReference type="EC" id="6.3.4.19" evidence="6"/>
<evidence type="ECO:0000256" key="1">
    <source>
        <dbReference type="ARBA" id="ARBA00022598"/>
    </source>
</evidence>
<evidence type="ECO:0000256" key="3">
    <source>
        <dbReference type="ARBA" id="ARBA00022741"/>
    </source>
</evidence>
<feature type="binding site" evidence="6">
    <location>
        <begin position="33"/>
        <end position="38"/>
    </location>
    <ligand>
        <name>ATP</name>
        <dbReference type="ChEBI" id="CHEBI:30616"/>
    </ligand>
</feature>
<protein>
    <recommendedName>
        <fullName evidence="6">tRNA(Ile)-lysidine synthase</fullName>
        <ecNumber evidence="6">6.3.4.19</ecNumber>
    </recommendedName>
    <alternativeName>
        <fullName evidence="6">tRNA(Ile)-2-lysyl-cytidine synthase</fullName>
    </alternativeName>
    <alternativeName>
        <fullName evidence="6">tRNA(Ile)-lysidine synthetase</fullName>
    </alternativeName>
</protein>
<evidence type="ECO:0000256" key="4">
    <source>
        <dbReference type="ARBA" id="ARBA00022840"/>
    </source>
</evidence>
<dbReference type="RefSeq" id="YP_009297391.1">
    <property type="nucleotide sequence ID" value="NC_031176.2"/>
</dbReference>
<dbReference type="Gene3D" id="1.20.59.20">
    <property type="match status" value="1"/>
</dbReference>
<reference evidence="8" key="1">
    <citation type="journal article" date="2016" name="BMC Biol.">
        <title>Parallel evolution of highly conserved plastid genome architecture in red seaweeds and seed plants.</title>
        <authorList>
            <person name="Lee J."/>
            <person name="Cho C.H."/>
            <person name="Park S.I."/>
            <person name="Choi J.W."/>
            <person name="Song H.S."/>
            <person name="West J.A."/>
            <person name="Bhattacharya D."/>
            <person name="Yoon H.S."/>
        </authorList>
    </citation>
    <scope>NUCLEOTIDE SEQUENCE</scope>
</reference>
<dbReference type="CDD" id="cd01992">
    <property type="entry name" value="TilS_N"/>
    <property type="match status" value="1"/>
</dbReference>
<dbReference type="Gene3D" id="3.40.50.620">
    <property type="entry name" value="HUPs"/>
    <property type="match status" value="1"/>
</dbReference>
<organism evidence="8">
    <name type="scientific">Erythrotrichia carnea</name>
    <dbReference type="NCBI Taxonomy" id="35151"/>
    <lineage>
        <taxon>Eukaryota</taxon>
        <taxon>Rhodophyta</taxon>
        <taxon>Compsopogonophyceae</taxon>
        <taxon>Erythropeltidales</taxon>
        <taxon>Erythrotrichiaceae</taxon>
        <taxon>Erythrotrichia</taxon>
    </lineage>
</organism>
<dbReference type="HAMAP" id="MF_01161">
    <property type="entry name" value="tRNA_Ile_lys_synt"/>
    <property type="match status" value="1"/>
</dbReference>
<keyword evidence="3 6" id="KW-0547">Nucleotide-binding</keyword>
<proteinExistence type="inferred from homology"/>
<feature type="domain" description="tRNA(Ile)-lysidine/2-thiocytidine synthase N-terminal" evidence="7">
    <location>
        <begin position="28"/>
        <end position="204"/>
    </location>
</feature>
<dbReference type="AlphaFoldDB" id="A0A1C9CEG6"/>
<dbReference type="SUPFAM" id="SSF82829">
    <property type="entry name" value="MesJ substrate recognition domain-like"/>
    <property type="match status" value="1"/>
</dbReference>
<keyword evidence="4 6" id="KW-0067">ATP-binding</keyword>
<keyword evidence="8" id="KW-0934">Plastid</keyword>
<dbReference type="GO" id="GO:0005524">
    <property type="term" value="F:ATP binding"/>
    <property type="evidence" value="ECO:0007669"/>
    <property type="project" value="UniProtKB-UniRule"/>
</dbReference>
<dbReference type="InterPro" id="IPR012094">
    <property type="entry name" value="tRNA_Ile_lys_synt"/>
</dbReference>
<dbReference type="SUPFAM" id="SSF52402">
    <property type="entry name" value="Adenine nucleotide alpha hydrolases-like"/>
    <property type="match status" value="1"/>
</dbReference>
<dbReference type="InterPro" id="IPR014729">
    <property type="entry name" value="Rossmann-like_a/b/a_fold"/>
</dbReference>
<keyword evidence="2 6" id="KW-0819">tRNA processing</keyword>
<sequence length="326" mass="39480">MKKHKSIVYQKFCNFIKNKKLFTKHKSVLAAISGGQDSICLLKLLKDFQIYQDLTVHIIHFDHGWRNDSKKNAIFIKNIANRWNFICHYETADKMLSEEDARMWRYTTMRKICQELKIKYIITGHTYSDKLETVFFNMMNGTGFEGLQSIQPEIQVSTHINIIHPLINVKRDETLDFCRNFCLPIWSDTTNYNRKIKRNRIREELIPYCKQYFNSNLEDSLSKFMQSANYDLDYLQERTYYLYYKYKHPKYVGINRTSFSLLSLSMKRRIIRIFIYHNTDIKLSFLETQEYIELIKYKNNQKKKISVLWYLYIDHEWIYLLSNKKI</sequence>
<comment type="catalytic activity">
    <reaction evidence="5 6">
        <text>cytidine(34) in tRNA(Ile2) + L-lysine + ATP = lysidine(34) in tRNA(Ile2) + AMP + diphosphate + H(+)</text>
        <dbReference type="Rhea" id="RHEA:43744"/>
        <dbReference type="Rhea" id="RHEA-COMP:10625"/>
        <dbReference type="Rhea" id="RHEA-COMP:10670"/>
        <dbReference type="ChEBI" id="CHEBI:15378"/>
        <dbReference type="ChEBI" id="CHEBI:30616"/>
        <dbReference type="ChEBI" id="CHEBI:32551"/>
        <dbReference type="ChEBI" id="CHEBI:33019"/>
        <dbReference type="ChEBI" id="CHEBI:82748"/>
        <dbReference type="ChEBI" id="CHEBI:83665"/>
        <dbReference type="ChEBI" id="CHEBI:456215"/>
        <dbReference type="EC" id="6.3.4.19"/>
    </reaction>
</comment>
<dbReference type="Pfam" id="PF01171">
    <property type="entry name" value="ATP_bind_3"/>
    <property type="match status" value="1"/>
</dbReference>
<accession>A0A1C9CEG6</accession>
<comment type="similarity">
    <text evidence="6">Belongs to the tRNA(Ile)-lysidine synthase family.</text>
</comment>
<dbReference type="GeneID" id="29074043"/>
<evidence type="ECO:0000313" key="8">
    <source>
        <dbReference type="EMBL" id="AOM66734.1"/>
    </source>
</evidence>
<comment type="function">
    <text evidence="6">Ligates lysine onto the cytidine present at position 34 of the AUA codon-specific tRNA(Ile) that contains the anticodon CAU, in an ATP-dependent manner. Cytidine is converted to lysidine, thus changing the amino acid specificity of the tRNA from methionine to isoleucine.</text>
</comment>
<gene>
    <name evidence="8" type="primary">orf327</name>
    <name evidence="6" type="synonym">tilS</name>
    <name evidence="8" type="ORF">Eryt_068</name>
</gene>
<name>A0A1C9CEG6_9RHOD</name>
<evidence type="ECO:0000256" key="6">
    <source>
        <dbReference type="HAMAP-Rule" id="MF_01161"/>
    </source>
</evidence>
<evidence type="ECO:0000256" key="5">
    <source>
        <dbReference type="ARBA" id="ARBA00048539"/>
    </source>
</evidence>
<reference evidence="8" key="2">
    <citation type="submission" date="2017-07" db="EMBL/GenBank/DDBJ databases">
        <authorList>
            <person name="Sun Z.S."/>
            <person name="Albrecht U."/>
            <person name="Echele G."/>
            <person name="Lee C.C."/>
        </authorList>
    </citation>
    <scope>NUCLEOTIDE SEQUENCE</scope>
</reference>
<dbReference type="EMBL" id="KX284721">
    <property type="protein sequence ID" value="AOM66734.1"/>
    <property type="molecule type" value="Genomic_DNA"/>
</dbReference>
<geneLocation type="plastid" evidence="8"/>
<dbReference type="PANTHER" id="PTHR43033:SF1">
    <property type="entry name" value="TRNA(ILE)-LYSIDINE SYNTHASE-RELATED"/>
    <property type="match status" value="1"/>
</dbReference>
<dbReference type="GO" id="GO:0032267">
    <property type="term" value="F:tRNA(Ile)-lysidine synthase activity"/>
    <property type="evidence" value="ECO:0007669"/>
    <property type="project" value="UniProtKB-EC"/>
</dbReference>
<dbReference type="InterPro" id="IPR011063">
    <property type="entry name" value="TilS/TtcA_N"/>
</dbReference>
<evidence type="ECO:0000259" key="7">
    <source>
        <dbReference type="Pfam" id="PF01171"/>
    </source>
</evidence>
<evidence type="ECO:0000256" key="2">
    <source>
        <dbReference type="ARBA" id="ARBA00022694"/>
    </source>
</evidence>
<comment type="domain">
    <text evidence="6">The N-terminal region contains the highly conserved SGGXDS motif, predicted to be a P-loop motif involved in ATP binding.</text>
</comment>
<dbReference type="InterPro" id="IPR012795">
    <property type="entry name" value="tRNA_Ile_lys_synt_N"/>
</dbReference>
<dbReference type="PANTHER" id="PTHR43033">
    <property type="entry name" value="TRNA(ILE)-LYSIDINE SYNTHASE-RELATED"/>
    <property type="match status" value="1"/>
</dbReference>
<dbReference type="GO" id="GO:0006400">
    <property type="term" value="P:tRNA modification"/>
    <property type="evidence" value="ECO:0007669"/>
    <property type="project" value="UniProtKB-UniRule"/>
</dbReference>
<keyword evidence="1 6" id="KW-0436">Ligase</keyword>
<dbReference type="NCBIfam" id="TIGR02432">
    <property type="entry name" value="lysidine_TilS_N"/>
    <property type="match status" value="1"/>
</dbReference>